<proteinExistence type="predicted"/>
<name>A0A5A7R086_STRAF</name>
<feature type="non-terminal residue" evidence="2">
    <location>
        <position position="202"/>
    </location>
</feature>
<dbReference type="AlphaFoldDB" id="A0A5A7R086"/>
<feature type="non-terminal residue" evidence="2">
    <location>
        <position position="1"/>
    </location>
</feature>
<gene>
    <name evidence="2" type="ORF">STAS_28442</name>
</gene>
<evidence type="ECO:0000313" key="3">
    <source>
        <dbReference type="Proteomes" id="UP000325081"/>
    </source>
</evidence>
<keyword evidence="3" id="KW-1185">Reference proteome</keyword>
<comment type="caution">
    <text evidence="2">The sequence shown here is derived from an EMBL/GenBank/DDBJ whole genome shotgun (WGS) entry which is preliminary data.</text>
</comment>
<dbReference type="GO" id="GO:0016301">
    <property type="term" value="F:kinase activity"/>
    <property type="evidence" value="ECO:0007669"/>
    <property type="project" value="UniProtKB-KW"/>
</dbReference>
<keyword evidence="2" id="KW-0418">Kinase</keyword>
<feature type="region of interest" description="Disordered" evidence="1">
    <location>
        <begin position="106"/>
        <end position="146"/>
    </location>
</feature>
<sequence length="202" mass="22474">AIAPFFPFSKIAAPPSSPIIFSSTEHHPVPIQIYRSVYPLQIAFARLLRSGQELTPVVDLSVEGVELGGAALPCTRFTIKAQWIFVSLSIKRLFISRKIMKFQHSSQEEMDGSTGPIDNAPNEIPTQPGDTSEVTGGAKGGTGLRKMKPRSKAWSHFDMILDGNKKTDRSSVQTLLEAICLPYKMKWYLFTSCSFDWLHEKS</sequence>
<keyword evidence="2" id="KW-0808">Transferase</keyword>
<feature type="compositionally biased region" description="Polar residues" evidence="1">
    <location>
        <begin position="124"/>
        <end position="134"/>
    </location>
</feature>
<evidence type="ECO:0000313" key="2">
    <source>
        <dbReference type="EMBL" id="GER51085.1"/>
    </source>
</evidence>
<dbReference type="Proteomes" id="UP000325081">
    <property type="component" value="Unassembled WGS sequence"/>
</dbReference>
<accession>A0A5A7R086</accession>
<dbReference type="EMBL" id="BKCP01009515">
    <property type="protein sequence ID" value="GER51085.1"/>
    <property type="molecule type" value="Genomic_DNA"/>
</dbReference>
<organism evidence="2 3">
    <name type="scientific">Striga asiatica</name>
    <name type="common">Asiatic witchweed</name>
    <name type="synonym">Buchnera asiatica</name>
    <dbReference type="NCBI Taxonomy" id="4170"/>
    <lineage>
        <taxon>Eukaryota</taxon>
        <taxon>Viridiplantae</taxon>
        <taxon>Streptophyta</taxon>
        <taxon>Embryophyta</taxon>
        <taxon>Tracheophyta</taxon>
        <taxon>Spermatophyta</taxon>
        <taxon>Magnoliopsida</taxon>
        <taxon>eudicotyledons</taxon>
        <taxon>Gunneridae</taxon>
        <taxon>Pentapetalae</taxon>
        <taxon>asterids</taxon>
        <taxon>lamiids</taxon>
        <taxon>Lamiales</taxon>
        <taxon>Orobanchaceae</taxon>
        <taxon>Buchnereae</taxon>
        <taxon>Striga</taxon>
    </lineage>
</organism>
<protein>
    <submittedName>
        <fullName evidence="2">Type III pantothenate kinase</fullName>
    </submittedName>
</protein>
<evidence type="ECO:0000256" key="1">
    <source>
        <dbReference type="SAM" id="MobiDB-lite"/>
    </source>
</evidence>
<reference evidence="3" key="1">
    <citation type="journal article" date="2019" name="Curr. Biol.">
        <title>Genome Sequence of Striga asiatica Provides Insight into the Evolution of Plant Parasitism.</title>
        <authorList>
            <person name="Yoshida S."/>
            <person name="Kim S."/>
            <person name="Wafula E.K."/>
            <person name="Tanskanen J."/>
            <person name="Kim Y.M."/>
            <person name="Honaas L."/>
            <person name="Yang Z."/>
            <person name="Spallek T."/>
            <person name="Conn C.E."/>
            <person name="Ichihashi Y."/>
            <person name="Cheong K."/>
            <person name="Cui S."/>
            <person name="Der J.P."/>
            <person name="Gundlach H."/>
            <person name="Jiao Y."/>
            <person name="Hori C."/>
            <person name="Ishida J.K."/>
            <person name="Kasahara H."/>
            <person name="Kiba T."/>
            <person name="Kim M.S."/>
            <person name="Koo N."/>
            <person name="Laohavisit A."/>
            <person name="Lee Y.H."/>
            <person name="Lumba S."/>
            <person name="McCourt P."/>
            <person name="Mortimer J.C."/>
            <person name="Mutuku J.M."/>
            <person name="Nomura T."/>
            <person name="Sasaki-Sekimoto Y."/>
            <person name="Seto Y."/>
            <person name="Wang Y."/>
            <person name="Wakatake T."/>
            <person name="Sakakibara H."/>
            <person name="Demura T."/>
            <person name="Yamaguchi S."/>
            <person name="Yoneyama K."/>
            <person name="Manabe R.I."/>
            <person name="Nelson D.C."/>
            <person name="Schulman A.H."/>
            <person name="Timko M.P."/>
            <person name="dePamphilis C.W."/>
            <person name="Choi D."/>
            <person name="Shirasu K."/>
        </authorList>
    </citation>
    <scope>NUCLEOTIDE SEQUENCE [LARGE SCALE GENOMIC DNA]</scope>
    <source>
        <strain evidence="3">cv. UVA1</strain>
    </source>
</reference>